<evidence type="ECO:0000313" key="3">
    <source>
        <dbReference type="Proteomes" id="UP000246740"/>
    </source>
</evidence>
<keyword evidence="3" id="KW-1185">Reference proteome</keyword>
<proteinExistence type="predicted"/>
<gene>
    <name evidence="2" type="ORF">BCV70DRAFT_216771</name>
</gene>
<evidence type="ECO:0000256" key="1">
    <source>
        <dbReference type="SAM" id="SignalP"/>
    </source>
</evidence>
<keyword evidence="1" id="KW-0732">Signal</keyword>
<sequence length="151" mass="16520">MRFQHLLVASVLAISPCLAQSSLVQRDEVEIGKVPANTAKWRQWCANGSSAKYVCFHLTRDEDSSIFATDSKKADSVIFTSGYHNFGIKCPEYSAKGDGFVQVTLGQLGTVTVWRPSATKKHCEWYHTGAEVGPPVGVSQKVKNGDKIAFP</sequence>
<protein>
    <submittedName>
        <fullName evidence="2">Uncharacterized protein</fullName>
    </submittedName>
</protein>
<dbReference type="AlphaFoldDB" id="A0A317XRT1"/>
<accession>A0A317XRT1</accession>
<dbReference type="Proteomes" id="UP000246740">
    <property type="component" value="Unassembled WGS sequence"/>
</dbReference>
<name>A0A317XRT1_9BASI</name>
<dbReference type="EMBL" id="KZ819192">
    <property type="protein sequence ID" value="PWZ00598.1"/>
    <property type="molecule type" value="Genomic_DNA"/>
</dbReference>
<evidence type="ECO:0000313" key="2">
    <source>
        <dbReference type="EMBL" id="PWZ00598.1"/>
    </source>
</evidence>
<feature type="signal peptide" evidence="1">
    <location>
        <begin position="1"/>
        <end position="19"/>
    </location>
</feature>
<dbReference type="InParanoid" id="A0A317XRT1"/>
<feature type="chain" id="PRO_5016432996" evidence="1">
    <location>
        <begin position="20"/>
        <end position="151"/>
    </location>
</feature>
<organism evidence="2 3">
    <name type="scientific">Testicularia cyperi</name>
    <dbReference type="NCBI Taxonomy" id="1882483"/>
    <lineage>
        <taxon>Eukaryota</taxon>
        <taxon>Fungi</taxon>
        <taxon>Dikarya</taxon>
        <taxon>Basidiomycota</taxon>
        <taxon>Ustilaginomycotina</taxon>
        <taxon>Ustilaginomycetes</taxon>
        <taxon>Ustilaginales</taxon>
        <taxon>Anthracoideaceae</taxon>
        <taxon>Testicularia</taxon>
    </lineage>
</organism>
<reference evidence="2 3" key="1">
    <citation type="journal article" date="2018" name="Mol. Biol. Evol.">
        <title>Broad Genomic Sampling Reveals a Smut Pathogenic Ancestry of the Fungal Clade Ustilaginomycotina.</title>
        <authorList>
            <person name="Kijpornyongpan T."/>
            <person name="Mondo S.J."/>
            <person name="Barry K."/>
            <person name="Sandor L."/>
            <person name="Lee J."/>
            <person name="Lipzen A."/>
            <person name="Pangilinan J."/>
            <person name="LaButti K."/>
            <person name="Hainaut M."/>
            <person name="Henrissat B."/>
            <person name="Grigoriev I.V."/>
            <person name="Spatafora J.W."/>
            <person name="Aime M.C."/>
        </authorList>
    </citation>
    <scope>NUCLEOTIDE SEQUENCE [LARGE SCALE GENOMIC DNA]</scope>
    <source>
        <strain evidence="2 3">MCA 3645</strain>
    </source>
</reference>